<feature type="transmembrane region" description="Helical" evidence="1">
    <location>
        <begin position="72"/>
        <end position="98"/>
    </location>
</feature>
<reference evidence="3" key="1">
    <citation type="submission" date="2024-02" db="UniProtKB">
        <authorList>
            <consortium name="WormBaseParasite"/>
        </authorList>
    </citation>
    <scope>IDENTIFICATION</scope>
</reference>
<protein>
    <submittedName>
        <fullName evidence="3">Uncharacterized protein</fullName>
    </submittedName>
</protein>
<dbReference type="WBParaSite" id="MBELARI_LOCUS7170">
    <property type="protein sequence ID" value="MBELARI_LOCUS7170"/>
    <property type="gene ID" value="MBELARI_LOCUS7170"/>
</dbReference>
<keyword evidence="1" id="KW-1133">Transmembrane helix</keyword>
<name>A0AAF3FM64_9BILA</name>
<dbReference type="GO" id="GO:0008168">
    <property type="term" value="F:methyltransferase activity"/>
    <property type="evidence" value="ECO:0007669"/>
    <property type="project" value="InterPro"/>
</dbReference>
<dbReference type="AlphaFoldDB" id="A0AAF3FM64"/>
<evidence type="ECO:0000256" key="1">
    <source>
        <dbReference type="SAM" id="Phobius"/>
    </source>
</evidence>
<sequence length="101" mass="11329">MTAPPLDQFHDPFDERYDQVAVDPPYLAPDLPTPNQNQSMNAQPTVFMQPVIIDRVVRTPVVVESSFMSSVWFLKAGLCLGILILLGICLIIVLYSLINRN</sequence>
<dbReference type="Proteomes" id="UP000887575">
    <property type="component" value="Unassembled WGS sequence"/>
</dbReference>
<proteinExistence type="predicted"/>
<dbReference type="InterPro" id="IPR002052">
    <property type="entry name" value="DNA_methylase_N6_adenine_CS"/>
</dbReference>
<evidence type="ECO:0000313" key="3">
    <source>
        <dbReference type="WBParaSite" id="MBELARI_LOCUS7170"/>
    </source>
</evidence>
<evidence type="ECO:0000313" key="2">
    <source>
        <dbReference type="Proteomes" id="UP000887575"/>
    </source>
</evidence>
<dbReference type="GO" id="GO:0032259">
    <property type="term" value="P:methylation"/>
    <property type="evidence" value="ECO:0007669"/>
    <property type="project" value="InterPro"/>
</dbReference>
<dbReference type="GO" id="GO:0003676">
    <property type="term" value="F:nucleic acid binding"/>
    <property type="evidence" value="ECO:0007669"/>
    <property type="project" value="InterPro"/>
</dbReference>
<keyword evidence="1" id="KW-0812">Transmembrane</keyword>
<dbReference type="PROSITE" id="PS00092">
    <property type="entry name" value="N6_MTASE"/>
    <property type="match status" value="1"/>
</dbReference>
<keyword evidence="2" id="KW-1185">Reference proteome</keyword>
<keyword evidence="1" id="KW-0472">Membrane</keyword>
<organism evidence="2 3">
    <name type="scientific">Mesorhabditis belari</name>
    <dbReference type="NCBI Taxonomy" id="2138241"/>
    <lineage>
        <taxon>Eukaryota</taxon>
        <taxon>Metazoa</taxon>
        <taxon>Ecdysozoa</taxon>
        <taxon>Nematoda</taxon>
        <taxon>Chromadorea</taxon>
        <taxon>Rhabditida</taxon>
        <taxon>Rhabditina</taxon>
        <taxon>Rhabditomorpha</taxon>
        <taxon>Rhabditoidea</taxon>
        <taxon>Rhabditidae</taxon>
        <taxon>Mesorhabditinae</taxon>
        <taxon>Mesorhabditis</taxon>
    </lineage>
</organism>
<accession>A0AAF3FM64</accession>